<proteinExistence type="predicted"/>
<evidence type="ECO:0000313" key="2">
    <source>
        <dbReference type="EMBL" id="KUI57803.1"/>
    </source>
</evidence>
<keyword evidence="3" id="KW-1185">Reference proteome</keyword>
<protein>
    <submittedName>
        <fullName evidence="2">Uncharacterized protein</fullName>
    </submittedName>
</protein>
<evidence type="ECO:0000313" key="3">
    <source>
        <dbReference type="Proteomes" id="UP000078576"/>
    </source>
</evidence>
<keyword evidence="1" id="KW-0812">Transmembrane</keyword>
<reference evidence="3" key="1">
    <citation type="submission" date="2014-12" db="EMBL/GenBank/DDBJ databases">
        <title>Genome Sequence of Valsa Canker Pathogens Uncovers a Specific Adaption of Colonization on Woody Bark.</title>
        <authorList>
            <person name="Yin Z."/>
            <person name="Liu H."/>
            <person name="Gao X."/>
            <person name="Li Z."/>
            <person name="Song N."/>
            <person name="Ke X."/>
            <person name="Dai Q."/>
            <person name="Wu Y."/>
            <person name="Sun Y."/>
            <person name="Xu J.-R."/>
            <person name="Kang Z.K."/>
            <person name="Wang L."/>
            <person name="Huang L."/>
        </authorList>
    </citation>
    <scope>NUCLEOTIDE SEQUENCE [LARGE SCALE GENOMIC DNA]</scope>
    <source>
        <strain evidence="3">SXYL134</strain>
    </source>
</reference>
<feature type="transmembrane region" description="Helical" evidence="1">
    <location>
        <begin position="40"/>
        <end position="65"/>
    </location>
</feature>
<keyword evidence="1" id="KW-1133">Transmembrane helix</keyword>
<dbReference type="EMBL" id="KN714704">
    <property type="protein sequence ID" value="KUI57803.1"/>
    <property type="molecule type" value="Genomic_DNA"/>
</dbReference>
<dbReference type="Proteomes" id="UP000078576">
    <property type="component" value="Unassembled WGS sequence"/>
</dbReference>
<evidence type="ECO:0000256" key="1">
    <source>
        <dbReference type="SAM" id="Phobius"/>
    </source>
</evidence>
<sequence>MMDKFVGESEAHHYADPLKARVTAGYAAIQAMISPAEMAYVISFMMLAQLGVIDLGLSIAGSVFINQAVKGLAKLMPGVSRIDLQLAISGTSSTYF</sequence>
<dbReference type="AlphaFoldDB" id="A0A194V1M3"/>
<keyword evidence="1" id="KW-0472">Membrane</keyword>
<organism evidence="2 3">
    <name type="scientific">Cytospora mali</name>
    <name type="common">Apple Valsa canker fungus</name>
    <name type="synonym">Valsa mali</name>
    <dbReference type="NCBI Taxonomy" id="578113"/>
    <lineage>
        <taxon>Eukaryota</taxon>
        <taxon>Fungi</taxon>
        <taxon>Dikarya</taxon>
        <taxon>Ascomycota</taxon>
        <taxon>Pezizomycotina</taxon>
        <taxon>Sordariomycetes</taxon>
        <taxon>Sordariomycetidae</taxon>
        <taxon>Diaporthales</taxon>
        <taxon>Cytosporaceae</taxon>
        <taxon>Cytospora</taxon>
    </lineage>
</organism>
<accession>A0A194V1M3</accession>
<dbReference type="OrthoDB" id="10021397at2759"/>
<gene>
    <name evidence="2" type="ORF">VP1G_05084</name>
</gene>
<name>A0A194V1M3_CYTMA</name>